<dbReference type="InterPro" id="IPR006119">
    <property type="entry name" value="Resolv_N"/>
</dbReference>
<dbReference type="InterPro" id="IPR011109">
    <property type="entry name" value="DNA_bind_recombinase_dom"/>
</dbReference>
<feature type="domain" description="Recombinase" evidence="3">
    <location>
        <begin position="222"/>
        <end position="335"/>
    </location>
</feature>
<dbReference type="GO" id="GO:0000150">
    <property type="term" value="F:DNA strand exchange activity"/>
    <property type="evidence" value="ECO:0007669"/>
    <property type="project" value="InterPro"/>
</dbReference>
<feature type="compositionally biased region" description="Basic and acidic residues" evidence="1">
    <location>
        <begin position="217"/>
        <end position="229"/>
    </location>
</feature>
<dbReference type="InterPro" id="IPR050639">
    <property type="entry name" value="SSR_resolvase"/>
</dbReference>
<proteinExistence type="predicted"/>
<dbReference type="Gene3D" id="3.90.1750.20">
    <property type="entry name" value="Putative Large Serine Recombinase, Chain B, Domain 2"/>
    <property type="match status" value="1"/>
</dbReference>
<dbReference type="SMART" id="SM00857">
    <property type="entry name" value="Resolvase"/>
    <property type="match status" value="1"/>
</dbReference>
<dbReference type="SUPFAM" id="SSF53041">
    <property type="entry name" value="Resolvase-like"/>
    <property type="match status" value="1"/>
</dbReference>
<dbReference type="EMBL" id="JACBZR010000001">
    <property type="protein sequence ID" value="NYI78701.1"/>
    <property type="molecule type" value="Genomic_DNA"/>
</dbReference>
<dbReference type="AlphaFoldDB" id="A0A7Z0DN46"/>
<evidence type="ECO:0000259" key="2">
    <source>
        <dbReference type="PROSITE" id="PS51736"/>
    </source>
</evidence>
<evidence type="ECO:0000256" key="1">
    <source>
        <dbReference type="SAM" id="MobiDB-lite"/>
    </source>
</evidence>
<dbReference type="Proteomes" id="UP000564496">
    <property type="component" value="Unassembled WGS sequence"/>
</dbReference>
<dbReference type="Gene3D" id="3.40.50.1390">
    <property type="entry name" value="Resolvase, N-terminal catalytic domain"/>
    <property type="match status" value="1"/>
</dbReference>
<dbReference type="PANTHER" id="PTHR30461:SF23">
    <property type="entry name" value="DNA RECOMBINASE-RELATED"/>
    <property type="match status" value="1"/>
</dbReference>
<dbReference type="InterPro" id="IPR025827">
    <property type="entry name" value="Zn_ribbon_recom_dom"/>
</dbReference>
<protein>
    <submittedName>
        <fullName evidence="4">DNA invertase Pin-like site-specific DNA recombinase</fullName>
    </submittedName>
</protein>
<evidence type="ECO:0000313" key="4">
    <source>
        <dbReference type="EMBL" id="NYI78701.1"/>
    </source>
</evidence>
<feature type="domain" description="Resolvase/invertase-type recombinase catalytic" evidence="2">
    <location>
        <begin position="42"/>
        <end position="194"/>
    </location>
</feature>
<dbReference type="PROSITE" id="PS51737">
    <property type="entry name" value="RECOMBINASE_DNA_BIND"/>
    <property type="match status" value="1"/>
</dbReference>
<dbReference type="CDD" id="cd00338">
    <property type="entry name" value="Ser_Recombinase"/>
    <property type="match status" value="1"/>
</dbReference>
<dbReference type="InterPro" id="IPR036162">
    <property type="entry name" value="Resolvase-like_N_sf"/>
</dbReference>
<dbReference type="PROSITE" id="PS51736">
    <property type="entry name" value="RECOMBINASES_3"/>
    <property type="match status" value="1"/>
</dbReference>
<dbReference type="Pfam" id="PF00239">
    <property type="entry name" value="Resolvase"/>
    <property type="match status" value="1"/>
</dbReference>
<dbReference type="InterPro" id="IPR038109">
    <property type="entry name" value="DNA_bind_recomb_sf"/>
</dbReference>
<accession>A0A7Z0DN46</accession>
<evidence type="ECO:0000259" key="3">
    <source>
        <dbReference type="PROSITE" id="PS51737"/>
    </source>
</evidence>
<organism evidence="4 5">
    <name type="scientific">Nocardioides panzhihuensis</name>
    <dbReference type="NCBI Taxonomy" id="860243"/>
    <lineage>
        <taxon>Bacteria</taxon>
        <taxon>Bacillati</taxon>
        <taxon>Actinomycetota</taxon>
        <taxon>Actinomycetes</taxon>
        <taxon>Propionibacteriales</taxon>
        <taxon>Nocardioidaceae</taxon>
        <taxon>Nocardioides</taxon>
    </lineage>
</organism>
<dbReference type="PANTHER" id="PTHR30461">
    <property type="entry name" value="DNA-INVERTASE FROM LAMBDOID PROPHAGE"/>
    <property type="match status" value="1"/>
</dbReference>
<feature type="region of interest" description="Disordered" evidence="1">
    <location>
        <begin position="217"/>
        <end position="236"/>
    </location>
</feature>
<dbReference type="RefSeq" id="WP_179659006.1">
    <property type="nucleotide sequence ID" value="NZ_JACBZR010000001.1"/>
</dbReference>
<evidence type="ECO:0000313" key="5">
    <source>
        <dbReference type="Proteomes" id="UP000564496"/>
    </source>
</evidence>
<dbReference type="GO" id="GO:0003677">
    <property type="term" value="F:DNA binding"/>
    <property type="evidence" value="ECO:0007669"/>
    <property type="project" value="InterPro"/>
</dbReference>
<reference evidence="4 5" key="1">
    <citation type="submission" date="2020-07" db="EMBL/GenBank/DDBJ databases">
        <title>Sequencing the genomes of 1000 actinobacteria strains.</title>
        <authorList>
            <person name="Klenk H.-P."/>
        </authorList>
    </citation>
    <scope>NUCLEOTIDE SEQUENCE [LARGE SCALE GENOMIC DNA]</scope>
    <source>
        <strain evidence="4 5">DSM 26487</strain>
    </source>
</reference>
<name>A0A7Z0DN46_9ACTN</name>
<sequence>MTALLTEPPATNAALTLDLDALIAANVEAINGDIARRRTPTRFAIYARISSDPDGTEEGVDEQEADLRHYIERFYPDAVIVRGAVYKDDDRSAFKENVRRDGFEDMLRDADLGIFDAVAVRDSDRLYRRLDELPRITKELVPHAQVVAMMEGEVDLTTAAGILRAQMLGAVAEHESRRKAERVAANARHRAQGGTMTASNRPYGWAWKQPCDAGDDCEHRKPHAPDARPRVGSRAGLVPHPVEGRYVADAYENVADKGWSLRQVARWLTEEGQTGTLGVPFTESLHIRKILLSPRNAGLVAHGDKVVAKEKDGQALVSVDLWQRVKLLLEDPTRRTSPGRPANSALSGIARCGLCGGPMNASKGHSRSRRTGEKNPPVPIYTCGRKLEIRKRQALVDDYVLGYLGKFLAEGADRLREAASDDTVGAAEMLARQEIARLGEQIDSYKRLGTEFDPADLAEILRDLRTKKADAEARAAKVSRRPSVGALLAEEDIEAAWDALVEADDKEPLRNVIRDVVETIEVHRRPRKGNTPIDEQVTIKLQEWARAEG</sequence>
<keyword evidence="5" id="KW-1185">Reference proteome</keyword>
<gene>
    <name evidence="4" type="ORF">BJ988_003349</name>
</gene>
<dbReference type="Pfam" id="PF13408">
    <property type="entry name" value="Zn_ribbon_recom"/>
    <property type="match status" value="1"/>
</dbReference>
<comment type="caution">
    <text evidence="4">The sequence shown here is derived from an EMBL/GenBank/DDBJ whole genome shotgun (WGS) entry which is preliminary data.</text>
</comment>
<dbReference type="Pfam" id="PF07508">
    <property type="entry name" value="Recombinase"/>
    <property type="match status" value="1"/>
</dbReference>